<dbReference type="PANTHER" id="PTHR43861">
    <property type="entry name" value="TRANS-ACONITATE 2-METHYLTRANSFERASE-RELATED"/>
    <property type="match status" value="1"/>
</dbReference>
<dbReference type="InterPro" id="IPR025714">
    <property type="entry name" value="Methyltranfer_dom"/>
</dbReference>
<dbReference type="SUPFAM" id="SSF53335">
    <property type="entry name" value="S-adenosyl-L-methionine-dependent methyltransferases"/>
    <property type="match status" value="1"/>
</dbReference>
<dbReference type="InterPro" id="IPR029063">
    <property type="entry name" value="SAM-dependent_MTases_sf"/>
</dbReference>
<protein>
    <recommendedName>
        <fullName evidence="1">Methyltransferase domain-containing protein</fullName>
    </recommendedName>
</protein>
<name>A0A854QGD9_CRYNE</name>
<evidence type="ECO:0000313" key="2">
    <source>
        <dbReference type="EMBL" id="OXG25554.1"/>
    </source>
</evidence>
<dbReference type="CDD" id="cd02440">
    <property type="entry name" value="AdoMet_MTases"/>
    <property type="match status" value="1"/>
</dbReference>
<dbReference type="Gene3D" id="3.40.50.150">
    <property type="entry name" value="Vaccinia Virus protein VP39"/>
    <property type="match status" value="1"/>
</dbReference>
<dbReference type="PANTHER" id="PTHR43861:SF1">
    <property type="entry name" value="TRANS-ACONITATE 2-METHYLTRANSFERASE"/>
    <property type="match status" value="1"/>
</dbReference>
<dbReference type="OrthoDB" id="10017101at2759"/>
<reference evidence="2 3" key="1">
    <citation type="submission" date="2017-06" db="EMBL/GenBank/DDBJ databases">
        <title>Global population genomics of the pathogenic fungus Cryptococcus neoformans var. grubii.</title>
        <authorList>
            <person name="Cuomo C."/>
            <person name="Litvintseva A."/>
            <person name="Chen Y."/>
            <person name="Young S."/>
            <person name="Zeng Q."/>
            <person name="Chapman S."/>
            <person name="Gujja S."/>
            <person name="Saif S."/>
            <person name="Birren B."/>
        </authorList>
    </citation>
    <scope>NUCLEOTIDE SEQUENCE [LARGE SCALE GENOMIC DNA]</scope>
    <source>
        <strain evidence="2 3">Tu259-1</strain>
    </source>
</reference>
<gene>
    <name evidence="2" type="ORF">C361_01513</name>
</gene>
<evidence type="ECO:0000259" key="1">
    <source>
        <dbReference type="Pfam" id="PF13847"/>
    </source>
</evidence>
<feature type="domain" description="Methyltransferase" evidence="1">
    <location>
        <begin position="38"/>
        <end position="147"/>
    </location>
</feature>
<dbReference type="EMBL" id="AMKT01000027">
    <property type="protein sequence ID" value="OXG25554.1"/>
    <property type="molecule type" value="Genomic_DNA"/>
</dbReference>
<evidence type="ECO:0000313" key="3">
    <source>
        <dbReference type="Proteomes" id="UP000199727"/>
    </source>
</evidence>
<sequence length="289" mass="31197">MSHNSNLTNHDPNAYRTHASFVFSAANSAPVLGLLNPKPGEKIIDLGCGTGEITIAINQVVGQQGNVIGVDANQSMLDSAASSKPSTIRWIQADIQAAESFAKAHPECEAAFDAVFTSATLHWCKDSPEGVVQLIHWLLKPGGRMVFEFGGFGNGCGVRAALHHAIRAKGIDPIPLDPWYFPTVKHYEKVLQSGGLIPSNVHLVPRPTPLPTTLEGWLITFARNSFLSSFNDDEAKTIMKEVVEICRVDSYWSNENPGTGVKGSVEGGEGGESGWEVLYVRLRGVAHKL</sequence>
<proteinExistence type="predicted"/>
<dbReference type="AlphaFoldDB" id="A0A854QGD9"/>
<comment type="caution">
    <text evidence="2">The sequence shown here is derived from an EMBL/GenBank/DDBJ whole genome shotgun (WGS) entry which is preliminary data.</text>
</comment>
<dbReference type="Proteomes" id="UP000199727">
    <property type="component" value="Unassembled WGS sequence"/>
</dbReference>
<dbReference type="Pfam" id="PF13847">
    <property type="entry name" value="Methyltransf_31"/>
    <property type="match status" value="1"/>
</dbReference>
<accession>A0A854QGD9</accession>
<organism evidence="2 3">
    <name type="scientific">Cryptococcus neoformans Tu259-1</name>
    <dbReference type="NCBI Taxonomy" id="1230072"/>
    <lineage>
        <taxon>Eukaryota</taxon>
        <taxon>Fungi</taxon>
        <taxon>Dikarya</taxon>
        <taxon>Basidiomycota</taxon>
        <taxon>Agaricomycotina</taxon>
        <taxon>Tremellomycetes</taxon>
        <taxon>Tremellales</taxon>
        <taxon>Cryptococcaceae</taxon>
        <taxon>Cryptococcus</taxon>
        <taxon>Cryptococcus neoformans species complex</taxon>
    </lineage>
</organism>